<dbReference type="STRING" id="95161.SAMN05660874_04426"/>
<evidence type="ECO:0000313" key="2">
    <source>
        <dbReference type="Proteomes" id="UP000198852"/>
    </source>
</evidence>
<dbReference type="Pfam" id="PF15575">
    <property type="entry name" value="Imm49"/>
    <property type="match status" value="1"/>
</dbReference>
<keyword evidence="2" id="KW-1185">Reference proteome</keyword>
<dbReference type="Proteomes" id="UP000198852">
    <property type="component" value="Unassembled WGS sequence"/>
</dbReference>
<proteinExistence type="predicted"/>
<dbReference type="AlphaFoldDB" id="A0A1I6TYL4"/>
<dbReference type="InterPro" id="IPR029074">
    <property type="entry name" value="Imm49"/>
</dbReference>
<reference evidence="2" key="1">
    <citation type="submission" date="2016-10" db="EMBL/GenBank/DDBJ databases">
        <authorList>
            <person name="Varghese N."/>
            <person name="Submissions S."/>
        </authorList>
    </citation>
    <scope>NUCLEOTIDE SEQUENCE [LARGE SCALE GENOMIC DNA]</scope>
    <source>
        <strain evidence="2">DSM 44771</strain>
    </source>
</reference>
<accession>A0A1I6TYL4</accession>
<sequence length="286" mass="31550">MTGVERHQIDTGFAATNAPALAASFERNLPKVERNASRLTSLLDIAQMRLGNQCAVDPSADKLDTWVNFTHATQVASAIFAAATAGSDQVECLIDQRFISIPATGPGTASDPARWQTALWLSVIGRDHERIRALCDVEESTLRTGSDTFDDYVYTWIASLQAYFRGELGEVSDLLQETTRRLSPNSATRTHPALLDNIVRPQLLLFLQLVGNDETKFNGQLQEALEAHRTFWTADAKARTNPVGYLALAPLAFTCVARDLGLTISVESDYMPTNLIRGSWITEFQF</sequence>
<dbReference type="RefSeq" id="WP_093421215.1">
    <property type="nucleotide sequence ID" value="NZ_FOZX01000008.1"/>
</dbReference>
<gene>
    <name evidence="1" type="ORF">SAMN05660874_04426</name>
</gene>
<dbReference type="OrthoDB" id="3476420at2"/>
<name>A0A1I6TYL4_9PSEU</name>
<protein>
    <submittedName>
        <fullName evidence="1">Immunity protein 49</fullName>
    </submittedName>
</protein>
<evidence type="ECO:0000313" key="1">
    <source>
        <dbReference type="EMBL" id="SFS94265.1"/>
    </source>
</evidence>
<organism evidence="1 2">
    <name type="scientific">Saccharopolyspora flava</name>
    <dbReference type="NCBI Taxonomy" id="95161"/>
    <lineage>
        <taxon>Bacteria</taxon>
        <taxon>Bacillati</taxon>
        <taxon>Actinomycetota</taxon>
        <taxon>Actinomycetes</taxon>
        <taxon>Pseudonocardiales</taxon>
        <taxon>Pseudonocardiaceae</taxon>
        <taxon>Saccharopolyspora</taxon>
    </lineage>
</organism>
<dbReference type="EMBL" id="FOZX01000008">
    <property type="protein sequence ID" value="SFS94265.1"/>
    <property type="molecule type" value="Genomic_DNA"/>
</dbReference>